<dbReference type="PROSITE" id="PS51352">
    <property type="entry name" value="THIOREDOXIN_2"/>
    <property type="match status" value="1"/>
</dbReference>
<feature type="compositionally biased region" description="Basic and acidic residues" evidence="1">
    <location>
        <begin position="27"/>
        <end position="68"/>
    </location>
</feature>
<dbReference type="InterPro" id="IPR036249">
    <property type="entry name" value="Thioredoxin-like_sf"/>
</dbReference>
<sequence length="448" mass="48282">MRACWTLLVVGVLTTQTGCRLFERWQKDRPSAEPTSRTKDKDRDRNLAPDRKGDSPYELPTDRPKREPGSFLDPPTVPSSNVRVPAAGTWAGPTSKNFDLRNAAQRLISGTVETQDGQLVEGAFVALENADPTKNTPGAQIGVQTDRSGLFLIQGLKPGDTYILTASVRNQIGKQYVTVPNQQVKIQLRDDFAVTPLTTTPGGGGNDLPGAATASPSIPPPGGSVTAPPLFDTPRGGGNGETLPYPSNNDGSFSPVPPAPPVRPELVAPGPPTNNRLPPVAIPGPSVAPPLLPSPGSTSRSIDRDFEIKLLDEDGKVRSFPSGREGDLLLLDFASTNCIHCTKAIPTLTKLHDAYRDQALQVVTVLCDTGTTRQRLEAAEKYRKNHRFPYELQIEATAGTVQDAFSVKAYPTLVLIDGTGRRLWSGHPKQVDQLERAIREFVDARAAK</sequence>
<dbReference type="RefSeq" id="WP_149110830.1">
    <property type="nucleotide sequence ID" value="NZ_CP042425.1"/>
</dbReference>
<gene>
    <name evidence="3" type="ORF">PX52LOC_03004</name>
</gene>
<dbReference type="PANTHER" id="PTHR42852">
    <property type="entry name" value="THIOL:DISULFIDE INTERCHANGE PROTEIN DSBE"/>
    <property type="match status" value="1"/>
</dbReference>
<dbReference type="Gene3D" id="2.60.40.1120">
    <property type="entry name" value="Carboxypeptidase-like, regulatory domain"/>
    <property type="match status" value="1"/>
</dbReference>
<dbReference type="EMBL" id="CP042425">
    <property type="protein sequence ID" value="QEL16065.1"/>
    <property type="molecule type" value="Genomic_DNA"/>
</dbReference>
<reference evidence="4" key="1">
    <citation type="submission" date="2019-08" db="EMBL/GenBank/DDBJ databases">
        <title>Limnoglobus roseus gen. nov., sp. nov., a novel freshwater planctomycete with a giant genome from the family Gemmataceae.</title>
        <authorList>
            <person name="Kulichevskaya I.S."/>
            <person name="Naumoff D.G."/>
            <person name="Miroshnikov K."/>
            <person name="Ivanova A."/>
            <person name="Philippov D.A."/>
            <person name="Hakobyan A."/>
            <person name="Rijpstra I.C."/>
            <person name="Sinninghe Damste J.S."/>
            <person name="Liesack W."/>
            <person name="Dedysh S.N."/>
        </authorList>
    </citation>
    <scope>NUCLEOTIDE SEQUENCE [LARGE SCALE GENOMIC DNA]</scope>
    <source>
        <strain evidence="4">PX52</strain>
    </source>
</reference>
<name>A0A5C1ABW1_9BACT</name>
<dbReference type="Pfam" id="PF13905">
    <property type="entry name" value="Thioredoxin_8"/>
    <property type="match status" value="1"/>
</dbReference>
<dbReference type="AlphaFoldDB" id="A0A5C1ABW1"/>
<dbReference type="KEGG" id="lrs:PX52LOC_03004"/>
<feature type="domain" description="Thioredoxin" evidence="2">
    <location>
        <begin position="299"/>
        <end position="443"/>
    </location>
</feature>
<dbReference type="InterPro" id="IPR013766">
    <property type="entry name" value="Thioredoxin_domain"/>
</dbReference>
<dbReference type="CDD" id="cd02966">
    <property type="entry name" value="TlpA_like_family"/>
    <property type="match status" value="1"/>
</dbReference>
<dbReference type="SUPFAM" id="SSF49452">
    <property type="entry name" value="Starch-binding domain-like"/>
    <property type="match status" value="1"/>
</dbReference>
<dbReference type="InterPro" id="IPR013784">
    <property type="entry name" value="Carb-bd-like_fold"/>
</dbReference>
<evidence type="ECO:0000313" key="3">
    <source>
        <dbReference type="EMBL" id="QEL16065.1"/>
    </source>
</evidence>
<evidence type="ECO:0000259" key="2">
    <source>
        <dbReference type="PROSITE" id="PS51352"/>
    </source>
</evidence>
<dbReference type="GO" id="GO:0030246">
    <property type="term" value="F:carbohydrate binding"/>
    <property type="evidence" value="ECO:0007669"/>
    <property type="project" value="InterPro"/>
</dbReference>
<feature type="region of interest" description="Disordered" evidence="1">
    <location>
        <begin position="27"/>
        <end position="96"/>
    </location>
</feature>
<evidence type="ECO:0000256" key="1">
    <source>
        <dbReference type="SAM" id="MobiDB-lite"/>
    </source>
</evidence>
<dbReference type="PANTHER" id="PTHR42852:SF17">
    <property type="entry name" value="THIOREDOXIN-LIKE PROTEIN HI_1115"/>
    <property type="match status" value="1"/>
</dbReference>
<dbReference type="OrthoDB" id="280285at2"/>
<dbReference type="Proteomes" id="UP000324974">
    <property type="component" value="Chromosome"/>
</dbReference>
<dbReference type="InterPro" id="IPR012336">
    <property type="entry name" value="Thioredoxin-like_fold"/>
</dbReference>
<accession>A0A5C1ABW1</accession>
<dbReference type="InterPro" id="IPR050553">
    <property type="entry name" value="Thioredoxin_ResA/DsbE_sf"/>
</dbReference>
<protein>
    <submittedName>
        <fullName evidence="3">TlpA family protein disulfide reductase</fullName>
    </submittedName>
</protein>
<keyword evidence="4" id="KW-1185">Reference proteome</keyword>
<dbReference type="SUPFAM" id="SSF52833">
    <property type="entry name" value="Thioredoxin-like"/>
    <property type="match status" value="1"/>
</dbReference>
<proteinExistence type="predicted"/>
<feature type="region of interest" description="Disordered" evidence="1">
    <location>
        <begin position="198"/>
        <end position="257"/>
    </location>
</feature>
<dbReference type="Gene3D" id="3.40.30.10">
    <property type="entry name" value="Glutaredoxin"/>
    <property type="match status" value="1"/>
</dbReference>
<organism evidence="3 4">
    <name type="scientific">Limnoglobus roseus</name>
    <dbReference type="NCBI Taxonomy" id="2598579"/>
    <lineage>
        <taxon>Bacteria</taxon>
        <taxon>Pseudomonadati</taxon>
        <taxon>Planctomycetota</taxon>
        <taxon>Planctomycetia</taxon>
        <taxon>Gemmatales</taxon>
        <taxon>Gemmataceae</taxon>
        <taxon>Limnoglobus</taxon>
    </lineage>
</organism>
<evidence type="ECO:0000313" key="4">
    <source>
        <dbReference type="Proteomes" id="UP000324974"/>
    </source>
</evidence>